<dbReference type="EMBL" id="BMPG01000001">
    <property type="protein sequence ID" value="GGL51982.1"/>
    <property type="molecule type" value="Genomic_DNA"/>
</dbReference>
<feature type="transmembrane region" description="Helical" evidence="1">
    <location>
        <begin position="6"/>
        <end position="28"/>
    </location>
</feature>
<accession>A0A830F964</accession>
<keyword evidence="1" id="KW-1133">Transmembrane helix</keyword>
<gene>
    <name evidence="2" type="ORF">GCM10009039_07810</name>
</gene>
<feature type="transmembrane region" description="Helical" evidence="1">
    <location>
        <begin position="49"/>
        <end position="68"/>
    </location>
</feature>
<evidence type="ECO:0000313" key="2">
    <source>
        <dbReference type="EMBL" id="GGL51982.1"/>
    </source>
</evidence>
<proteinExistence type="predicted"/>
<organism evidence="2 3">
    <name type="scientific">Halocalculus aciditolerans</name>
    <dbReference type="NCBI Taxonomy" id="1383812"/>
    <lineage>
        <taxon>Archaea</taxon>
        <taxon>Methanobacteriati</taxon>
        <taxon>Methanobacteriota</taxon>
        <taxon>Stenosarchaea group</taxon>
        <taxon>Halobacteria</taxon>
        <taxon>Halobacteriales</taxon>
        <taxon>Halobacteriaceae</taxon>
        <taxon>Halocalculus</taxon>
    </lineage>
</organism>
<dbReference type="AlphaFoldDB" id="A0A830F964"/>
<name>A0A830F964_9EURY</name>
<keyword evidence="1" id="KW-0472">Membrane</keyword>
<comment type="caution">
    <text evidence="2">The sequence shown here is derived from an EMBL/GenBank/DDBJ whole genome shotgun (WGS) entry which is preliminary data.</text>
</comment>
<evidence type="ECO:0000256" key="1">
    <source>
        <dbReference type="SAM" id="Phobius"/>
    </source>
</evidence>
<reference evidence="2" key="1">
    <citation type="journal article" date="2014" name="Int. J. Syst. Evol. Microbiol.">
        <title>Complete genome sequence of Corynebacterium casei LMG S-19264T (=DSM 44701T), isolated from a smear-ripened cheese.</title>
        <authorList>
            <consortium name="US DOE Joint Genome Institute (JGI-PGF)"/>
            <person name="Walter F."/>
            <person name="Albersmeier A."/>
            <person name="Kalinowski J."/>
            <person name="Ruckert C."/>
        </authorList>
    </citation>
    <scope>NUCLEOTIDE SEQUENCE</scope>
    <source>
        <strain evidence="2">JCM 19596</strain>
    </source>
</reference>
<sequence length="86" mass="9794">MPQKRLVFQIVGAIGSVIVAITTLYMLYLGYQMWQSPPVIFTREHPISVVKVSLMITEGLVLIIGAYLTRQLFYWAGLPETFQSMK</sequence>
<reference evidence="2" key="2">
    <citation type="submission" date="2020-09" db="EMBL/GenBank/DDBJ databases">
        <authorList>
            <person name="Sun Q."/>
            <person name="Ohkuma M."/>
        </authorList>
    </citation>
    <scope>NUCLEOTIDE SEQUENCE</scope>
    <source>
        <strain evidence="2">JCM 19596</strain>
    </source>
</reference>
<dbReference type="Proteomes" id="UP000607197">
    <property type="component" value="Unassembled WGS sequence"/>
</dbReference>
<keyword evidence="1" id="KW-0812">Transmembrane</keyword>
<evidence type="ECO:0000313" key="3">
    <source>
        <dbReference type="Proteomes" id="UP000607197"/>
    </source>
</evidence>
<dbReference type="RefSeq" id="WP_188976039.1">
    <property type="nucleotide sequence ID" value="NZ_BMPG01000001.1"/>
</dbReference>
<protein>
    <submittedName>
        <fullName evidence="2">Uncharacterized protein</fullName>
    </submittedName>
</protein>
<keyword evidence="3" id="KW-1185">Reference proteome</keyword>